<dbReference type="InterPro" id="IPR024314">
    <property type="entry name" value="SUFU_C"/>
</dbReference>
<evidence type="ECO:0000313" key="4">
    <source>
        <dbReference type="RefSeq" id="XP_003487351.1"/>
    </source>
</evidence>
<dbReference type="Pfam" id="PF05076">
    <property type="entry name" value="SUFU"/>
    <property type="match status" value="1"/>
</dbReference>
<dbReference type="GeneID" id="100744124"/>
<dbReference type="InterPro" id="IPR038489">
    <property type="entry name" value="SUFU_C_sf"/>
</dbReference>
<dbReference type="Pfam" id="PF12470">
    <property type="entry name" value="SUFU_C"/>
    <property type="match status" value="1"/>
</dbReference>
<feature type="domain" description="Suppressor of fused-like" evidence="1">
    <location>
        <begin position="61"/>
        <end position="237"/>
    </location>
</feature>
<name>A0A6P3DSA1_BOMIM</name>
<evidence type="ECO:0000259" key="2">
    <source>
        <dbReference type="Pfam" id="PF12470"/>
    </source>
</evidence>
<dbReference type="OrthoDB" id="10038834at2759"/>
<reference evidence="4" key="1">
    <citation type="submission" date="2025-08" db="UniProtKB">
        <authorList>
            <consortium name="RefSeq"/>
        </authorList>
    </citation>
    <scope>IDENTIFICATION</scope>
</reference>
<dbReference type="PANTHER" id="PTHR10928:SF2">
    <property type="entry name" value="SUPPRESSOR OF FUSED HOMOLOG"/>
    <property type="match status" value="1"/>
</dbReference>
<dbReference type="Gene3D" id="3.30.1360.230">
    <property type="entry name" value="Sufu, C-terminal domain"/>
    <property type="match status" value="1"/>
</dbReference>
<dbReference type="GO" id="GO:0005737">
    <property type="term" value="C:cytoplasm"/>
    <property type="evidence" value="ECO:0007669"/>
    <property type="project" value="TreeGrafter"/>
</dbReference>
<dbReference type="PIRSF" id="PIRSF011844">
    <property type="entry name" value="Suppressor_of_fused_protein"/>
    <property type="match status" value="1"/>
</dbReference>
<dbReference type="PANTHER" id="PTHR10928">
    <property type="entry name" value="SUPPRESSOR OF FUSED"/>
    <property type="match status" value="1"/>
</dbReference>
<evidence type="ECO:0000313" key="3">
    <source>
        <dbReference type="Proteomes" id="UP000515180"/>
    </source>
</evidence>
<keyword evidence="3" id="KW-1185">Reference proteome</keyword>
<sequence>MYGNMREREEYCRSFPPGQPTQAPTARALGLDALHNLCKEIYPDQSNPLTVTAVVKYWLGGPDPLDYISMYENSGCPELGIPPHWHYISFGLSDLHGDGRIHPKSGPGRPSGFGFELTFRLVRERNEMTPPTWPANVMQQLAKYVFNSGNMLLPGDHVSWHAPLDSGSGRITQILMGRDPQLPASISTPHGDVSFAQIVGVTSEELQAAQHWNGLGLINLLKSSRGCGPWLVTEMRRMYSIMEDDPSIAEKIETGIEKEGSNLSGVSAKCWWVQVNSDKSTEKYRETKSESDEEDEDIKPIVKSERLSPCEQDTNVPNESFIKVLPGLHLTFNLEAGSLLPLAIKGRVMHGRHFTFKSILSHTAITIVAPSVTGTLVSREKPYVVQGPWLQVLLPEDLSEKMAQEFQILNLPNQIQLPKTFSWPEHKLVITVVND</sequence>
<proteinExistence type="predicted"/>
<dbReference type="InterPro" id="IPR016591">
    <property type="entry name" value="Suppressor_of_fused_euk"/>
</dbReference>
<dbReference type="Proteomes" id="UP000515180">
    <property type="component" value="Unplaced"/>
</dbReference>
<dbReference type="InterPro" id="IPR007768">
    <property type="entry name" value="Suppressor_of_fused"/>
</dbReference>
<dbReference type="KEGG" id="bim:100744124"/>
<dbReference type="CTD" id="41565"/>
<dbReference type="InterPro" id="IPR037181">
    <property type="entry name" value="SUFU_N"/>
</dbReference>
<gene>
    <name evidence="4" type="primary">LOC100744124</name>
</gene>
<dbReference type="AlphaFoldDB" id="A0A6P3DSA1"/>
<dbReference type="RefSeq" id="XP_003487351.1">
    <property type="nucleotide sequence ID" value="XM_003487303.4"/>
</dbReference>
<accession>A0A6P3DSA1</accession>
<dbReference type="SUPFAM" id="SSF103359">
    <property type="entry name" value="Suppressor of Fused, N-terminal domain"/>
    <property type="match status" value="1"/>
</dbReference>
<organism evidence="3 4">
    <name type="scientific">Bombus impatiens</name>
    <name type="common">Bumblebee</name>
    <dbReference type="NCBI Taxonomy" id="132113"/>
    <lineage>
        <taxon>Eukaryota</taxon>
        <taxon>Metazoa</taxon>
        <taxon>Ecdysozoa</taxon>
        <taxon>Arthropoda</taxon>
        <taxon>Hexapoda</taxon>
        <taxon>Insecta</taxon>
        <taxon>Pterygota</taxon>
        <taxon>Neoptera</taxon>
        <taxon>Endopterygota</taxon>
        <taxon>Hymenoptera</taxon>
        <taxon>Apocrita</taxon>
        <taxon>Aculeata</taxon>
        <taxon>Apoidea</taxon>
        <taxon>Anthophila</taxon>
        <taxon>Apidae</taxon>
        <taxon>Bombus</taxon>
        <taxon>Pyrobombus</taxon>
    </lineage>
</organism>
<dbReference type="GO" id="GO:0005634">
    <property type="term" value="C:nucleus"/>
    <property type="evidence" value="ECO:0007669"/>
    <property type="project" value="TreeGrafter"/>
</dbReference>
<protein>
    <submittedName>
        <fullName evidence="4">Suppressor of fused homolog</fullName>
    </submittedName>
</protein>
<evidence type="ECO:0000259" key="1">
    <source>
        <dbReference type="Pfam" id="PF05076"/>
    </source>
</evidence>
<dbReference type="InterPro" id="IPR020941">
    <property type="entry name" value="SUFU-like_domain"/>
</dbReference>
<feature type="domain" description="Suppressor of fused C-terminal" evidence="2">
    <location>
        <begin position="250"/>
        <end position="432"/>
    </location>
</feature>